<dbReference type="EMBL" id="CAXDID020000478">
    <property type="protein sequence ID" value="CAL6095657.1"/>
    <property type="molecule type" value="Genomic_DNA"/>
</dbReference>
<dbReference type="PROSITE" id="PS51294">
    <property type="entry name" value="HTH_MYB"/>
    <property type="match status" value="1"/>
</dbReference>
<dbReference type="AlphaFoldDB" id="A0AA86N7N3"/>
<dbReference type="Pfam" id="PF00249">
    <property type="entry name" value="Myb_DNA-binding"/>
    <property type="match status" value="1"/>
</dbReference>
<evidence type="ECO:0000313" key="4">
    <source>
        <dbReference type="EMBL" id="CAL6095657.1"/>
    </source>
</evidence>
<dbReference type="InterPro" id="IPR009057">
    <property type="entry name" value="Homeodomain-like_sf"/>
</dbReference>
<organism evidence="3">
    <name type="scientific">Hexamita inflata</name>
    <dbReference type="NCBI Taxonomy" id="28002"/>
    <lineage>
        <taxon>Eukaryota</taxon>
        <taxon>Metamonada</taxon>
        <taxon>Diplomonadida</taxon>
        <taxon>Hexamitidae</taxon>
        <taxon>Hexamitinae</taxon>
        <taxon>Hexamita</taxon>
    </lineage>
</organism>
<comment type="caution">
    <text evidence="3">The sequence shown here is derived from an EMBL/GenBank/DDBJ whole genome shotgun (WGS) entry which is preliminary data.</text>
</comment>
<dbReference type="CDD" id="cd00167">
    <property type="entry name" value="SANT"/>
    <property type="match status" value="1"/>
</dbReference>
<dbReference type="Gene3D" id="1.10.10.60">
    <property type="entry name" value="Homeodomain-like"/>
    <property type="match status" value="1"/>
</dbReference>
<keyword evidence="3" id="KW-0238">DNA-binding</keyword>
<accession>A0AA86N7N3</accession>
<evidence type="ECO:0000313" key="3">
    <source>
        <dbReference type="EMBL" id="CAI9914402.1"/>
    </source>
</evidence>
<name>A0AA86N7N3_9EUKA</name>
<dbReference type="SUPFAM" id="SSF46689">
    <property type="entry name" value="Homeodomain-like"/>
    <property type="match status" value="1"/>
</dbReference>
<reference evidence="4 5" key="2">
    <citation type="submission" date="2024-07" db="EMBL/GenBank/DDBJ databases">
        <authorList>
            <person name="Akdeniz Z."/>
        </authorList>
    </citation>
    <scope>NUCLEOTIDE SEQUENCE [LARGE SCALE GENOMIC DNA]</scope>
</reference>
<dbReference type="InterPro" id="IPR017930">
    <property type="entry name" value="Myb_dom"/>
</dbReference>
<keyword evidence="5" id="KW-1185">Reference proteome</keyword>
<feature type="domain" description="HTH myb-type" evidence="2">
    <location>
        <begin position="1"/>
        <end position="59"/>
    </location>
</feature>
<dbReference type="Proteomes" id="UP001642409">
    <property type="component" value="Unassembled WGS sequence"/>
</dbReference>
<evidence type="ECO:0000313" key="5">
    <source>
        <dbReference type="Proteomes" id="UP001642409"/>
    </source>
</evidence>
<feature type="domain" description="Myb-like" evidence="1">
    <location>
        <begin position="8"/>
        <end position="54"/>
    </location>
</feature>
<dbReference type="EMBL" id="CATOUU010000050">
    <property type="protein sequence ID" value="CAI9914402.1"/>
    <property type="molecule type" value="Genomic_DNA"/>
</dbReference>
<protein>
    <submittedName>
        <fullName evidence="3">Myb-like DNA-binding domain-containing protein</fullName>
    </submittedName>
    <submittedName>
        <fullName evidence="4">Myb-like_DNA-binding domain-containing protein</fullName>
    </submittedName>
</protein>
<proteinExistence type="predicted"/>
<dbReference type="GO" id="GO:0003677">
    <property type="term" value="F:DNA binding"/>
    <property type="evidence" value="ECO:0007669"/>
    <property type="project" value="UniProtKB-KW"/>
</dbReference>
<dbReference type="PROSITE" id="PS50090">
    <property type="entry name" value="MYB_LIKE"/>
    <property type="match status" value="1"/>
</dbReference>
<reference evidence="3" key="1">
    <citation type="submission" date="2023-06" db="EMBL/GenBank/DDBJ databases">
        <authorList>
            <person name="Kurt Z."/>
        </authorList>
    </citation>
    <scope>NUCLEOTIDE SEQUENCE</scope>
</reference>
<evidence type="ECO:0000259" key="2">
    <source>
        <dbReference type="PROSITE" id="PS51294"/>
    </source>
</evidence>
<gene>
    <name evidence="3" type="ORF">HINF_LOCUS2047</name>
    <name evidence="4" type="ORF">HINF_LOCUS68054</name>
</gene>
<dbReference type="SMART" id="SM00717">
    <property type="entry name" value="SANT"/>
    <property type="match status" value="1"/>
</dbReference>
<dbReference type="InterPro" id="IPR001005">
    <property type="entry name" value="SANT/Myb"/>
</dbReference>
<sequence>MQKVTKQWSQEEKQKVSDLVQLHSHNSRVDWVKVSTQLKDRTPTQCKLQYWHVLNKQPQKINFEWSLEKTQELMMLIHVYGKKWKFLQQNYFPELSTEQLRLKSVKCFKLLEHLLKILEDTGNIVDLTVNDIKMLHLCLDAIQYLKKKYSDINKNKPGIIIMDPLELKLFGQFTKQDFADILNKEQKLKMIQEQINNRTK</sequence>
<evidence type="ECO:0000259" key="1">
    <source>
        <dbReference type="PROSITE" id="PS50090"/>
    </source>
</evidence>